<proteinExistence type="predicted"/>
<feature type="region of interest" description="Disordered" evidence="1">
    <location>
        <begin position="360"/>
        <end position="420"/>
    </location>
</feature>
<dbReference type="InParanoid" id="A0A6P9ANG0"/>
<evidence type="ECO:0000313" key="4">
    <source>
        <dbReference type="RefSeq" id="XP_034257136.1"/>
    </source>
</evidence>
<dbReference type="Proteomes" id="UP000515158">
    <property type="component" value="Unplaced"/>
</dbReference>
<feature type="chain" id="PRO_5028460110" evidence="2">
    <location>
        <begin position="24"/>
        <end position="420"/>
    </location>
</feature>
<feature type="compositionally biased region" description="Acidic residues" evidence="1">
    <location>
        <begin position="84"/>
        <end position="94"/>
    </location>
</feature>
<feature type="compositionally biased region" description="Pro residues" evidence="1">
    <location>
        <begin position="393"/>
        <end position="403"/>
    </location>
</feature>
<feature type="compositionally biased region" description="Basic and acidic residues" evidence="1">
    <location>
        <begin position="362"/>
        <end position="375"/>
    </location>
</feature>
<keyword evidence="3" id="KW-1185">Reference proteome</keyword>
<feature type="signal peptide" evidence="2">
    <location>
        <begin position="1"/>
        <end position="23"/>
    </location>
</feature>
<keyword evidence="2" id="KW-0732">Signal</keyword>
<evidence type="ECO:0000256" key="2">
    <source>
        <dbReference type="SAM" id="SignalP"/>
    </source>
</evidence>
<dbReference type="GeneID" id="117654541"/>
<dbReference type="RefSeq" id="XP_034257136.1">
    <property type="nucleotide sequence ID" value="XM_034401245.1"/>
</dbReference>
<reference evidence="4" key="1">
    <citation type="submission" date="2025-08" db="UniProtKB">
        <authorList>
            <consortium name="RefSeq"/>
        </authorList>
    </citation>
    <scope>IDENTIFICATION</scope>
    <source>
        <tissue evidence="4">Total insect</tissue>
    </source>
</reference>
<feature type="region of interest" description="Disordered" evidence="1">
    <location>
        <begin position="76"/>
        <end position="97"/>
    </location>
</feature>
<dbReference type="AlphaFoldDB" id="A0A6P9ANG0"/>
<dbReference type="OrthoDB" id="63891at2759"/>
<accession>A0A6P9ANG0</accession>
<protein>
    <submittedName>
        <fullName evidence="4">Mediator of RNA polymerase II transcription subunit 15-like</fullName>
    </submittedName>
</protein>
<gene>
    <name evidence="4" type="primary">LOC117654541</name>
</gene>
<evidence type="ECO:0000313" key="3">
    <source>
        <dbReference type="Proteomes" id="UP000515158"/>
    </source>
</evidence>
<sequence>MQAHPGWQLSAQGLATLTALLSARLMQVTYQPHALAALLAVRDLVGGTRFSAAMEAQNAATRRDFALLCQVYDGADENGNHDDSSEESMAEDDVGSQHRVDVITVQAAENAPPGRVVMETEIKFDADTAITMTILEEQPQQQEQQQPEQQLLQPRLRPPLEKQQQQQELEQRMQDQQQWLLQQQLQEQRLQLQQQQQQQLAVESKRIQPKGQPGRDSPIPNLDGGESLTCSSSESDFQQLVAREKEILAAGKEVAGIDKHVIEDLDNKEDWRLQAAALDRLTAQLPQLLQLPASSPMATDAYLAAVQARLARRLLPTVAANGLILYALQLPANGYRSPHHPSGPDVDWIMAGSGFLSSGSARSREQLADPMREAAGRLSVRPGNPWTDRRWDAPPPPLPAPTPHPHRVQAVQTAKGARKA</sequence>
<dbReference type="KEGG" id="tpal:117654541"/>
<name>A0A6P9ANG0_THRPL</name>
<organism evidence="4">
    <name type="scientific">Thrips palmi</name>
    <name type="common">Melon thrips</name>
    <dbReference type="NCBI Taxonomy" id="161013"/>
    <lineage>
        <taxon>Eukaryota</taxon>
        <taxon>Metazoa</taxon>
        <taxon>Ecdysozoa</taxon>
        <taxon>Arthropoda</taxon>
        <taxon>Hexapoda</taxon>
        <taxon>Insecta</taxon>
        <taxon>Pterygota</taxon>
        <taxon>Neoptera</taxon>
        <taxon>Paraneoptera</taxon>
        <taxon>Thysanoptera</taxon>
        <taxon>Terebrantia</taxon>
        <taxon>Thripoidea</taxon>
        <taxon>Thripidae</taxon>
        <taxon>Thrips</taxon>
    </lineage>
</organism>
<evidence type="ECO:0000256" key="1">
    <source>
        <dbReference type="SAM" id="MobiDB-lite"/>
    </source>
</evidence>
<feature type="region of interest" description="Disordered" evidence="1">
    <location>
        <begin position="202"/>
        <end position="233"/>
    </location>
</feature>